<evidence type="ECO:0000313" key="1">
    <source>
        <dbReference type="EMBL" id="MCZ2220707.1"/>
    </source>
</evidence>
<keyword evidence="2" id="KW-1185">Reference proteome</keyword>
<accession>A0A9Q4NS21</accession>
<comment type="caution">
    <text evidence="1">The sequence shown here is derived from an EMBL/GenBank/DDBJ whole genome shotgun (WGS) entry which is preliminary data.</text>
</comment>
<dbReference type="Proteomes" id="UP001071110">
    <property type="component" value="Unassembled WGS sequence"/>
</dbReference>
<sequence>MPTKFDLGPGRSHLKIRKDPDRLVVRGPNRYDLTQESAFRLADLLVDYAEQLGEEE</sequence>
<dbReference type="EMBL" id="JANRML010000004">
    <property type="protein sequence ID" value="MCZ2220707.1"/>
    <property type="molecule type" value="Genomic_DNA"/>
</dbReference>
<proteinExistence type="predicted"/>
<name>A0A9Q4NS21_9CORY</name>
<organism evidence="1 2">
    <name type="scientific">Corynebacterium pilbarense</name>
    <dbReference type="NCBI Taxonomy" id="1288393"/>
    <lineage>
        <taxon>Bacteria</taxon>
        <taxon>Bacillati</taxon>
        <taxon>Actinomycetota</taxon>
        <taxon>Actinomycetes</taxon>
        <taxon>Mycobacteriales</taxon>
        <taxon>Corynebacteriaceae</taxon>
        <taxon>Corynebacterium</taxon>
    </lineage>
</organism>
<dbReference type="AlphaFoldDB" id="A0A9Q4NS21"/>
<evidence type="ECO:0000313" key="2">
    <source>
        <dbReference type="Proteomes" id="UP001071110"/>
    </source>
</evidence>
<dbReference type="RefSeq" id="WP_269027499.1">
    <property type="nucleotide sequence ID" value="NZ_BAABDP010000020.1"/>
</dbReference>
<protein>
    <submittedName>
        <fullName evidence="1">Uncharacterized protein</fullName>
    </submittedName>
</protein>
<reference evidence="1" key="1">
    <citation type="submission" date="2022-08" db="EMBL/GenBank/DDBJ databases">
        <title>Corynebacterium sp. nov., isolated from clinical breast specimens.</title>
        <authorList>
            <person name="Zhang T."/>
        </authorList>
    </citation>
    <scope>NUCLEOTIDE SEQUENCE</scope>
    <source>
        <strain evidence="1">CCUG 57942</strain>
    </source>
</reference>
<gene>
    <name evidence="1" type="ORF">NUW87_04875</name>
</gene>